<dbReference type="PANTHER" id="PTHR30121">
    <property type="entry name" value="UNCHARACTERIZED PROTEIN YJGR-RELATED"/>
    <property type="match status" value="1"/>
</dbReference>
<organism evidence="3 4">
    <name type="scientific">candidate division WWE3 bacterium RIFCSPLOWO2_01_FULL_42_11</name>
    <dbReference type="NCBI Taxonomy" id="1802627"/>
    <lineage>
        <taxon>Bacteria</taxon>
        <taxon>Katanobacteria</taxon>
    </lineage>
</organism>
<dbReference type="CDD" id="cd01127">
    <property type="entry name" value="TrwB_TraG_TraD_VirD4"/>
    <property type="match status" value="1"/>
</dbReference>
<dbReference type="EMBL" id="MEVK01000035">
    <property type="protein sequence ID" value="OGC58510.1"/>
    <property type="molecule type" value="Genomic_DNA"/>
</dbReference>
<sequence length="627" mass="70357">MKFSLFKKKQNPTPTDDPLKTGIRELEKGMVGITDVIAPSALEVDFDHLQIANYFYRTIFASGYPRFVGANWLSPIINFDHTLDISFFYYPVRSKGVLDDLRRKIAEIEATMNLDMQHNKVVDPSLQANLEDAKELQELIVKGIERYFRFSFYITISAESLEELNQATKNLEGILGSLLVLTKHATLQMEEAFQSTIPVGIDKLKITRNMDTTSLASTFPFTSSELTQNKGILYGINEHNGSLIIFDRFSMENANSVVFAKSGAGKSYLVKLEALRSLMFGIEMIIVDPENEYQTLCASVGGEYLTFSQNSPIKINPFDLSNIQIEGENALGMKILSLHTMFDIMLGGLNANEQAILDRALIKTYSSRGITSDPLTQEKEPPLMEDLYKIFLGMEDTEAKGLASRMERYIKGSMMGIFDQPTNFDIQNTFTVFAIRDMEDALRPAAMFIILDFIWNRIRRDLKKRLLIVDEAWYLMKHPQSATFMYSLAKRARKYYLGLTTITQDVEDFMSSEYGRPIITNSSMQILLKQHPAAIDALAEVFYLSEGEKQLLLAAGIGEGLFFAGSNHVAMQVVASEEEHQIISSNPEDILKRKAAESQAAAVEALPVQTPSMVEATPAPPVSEVGQ</sequence>
<reference evidence="3 4" key="1">
    <citation type="journal article" date="2016" name="Nat. Commun.">
        <title>Thousands of microbial genomes shed light on interconnected biogeochemical processes in an aquifer system.</title>
        <authorList>
            <person name="Anantharaman K."/>
            <person name="Brown C.T."/>
            <person name="Hug L.A."/>
            <person name="Sharon I."/>
            <person name="Castelle C.J."/>
            <person name="Probst A.J."/>
            <person name="Thomas B.C."/>
            <person name="Singh A."/>
            <person name="Wilkins M.J."/>
            <person name="Karaoz U."/>
            <person name="Brodie E.L."/>
            <person name="Williams K.H."/>
            <person name="Hubbard S.S."/>
            <person name="Banfield J.F."/>
        </authorList>
    </citation>
    <scope>NUCLEOTIDE SEQUENCE [LARGE SCALE GENOMIC DNA]</scope>
</reference>
<evidence type="ECO:0000313" key="3">
    <source>
        <dbReference type="EMBL" id="OGC58510.1"/>
    </source>
</evidence>
<dbReference type="AlphaFoldDB" id="A0A1F4VN84"/>
<comment type="caution">
    <text evidence="3">The sequence shown here is derived from an EMBL/GenBank/DDBJ whole genome shotgun (WGS) entry which is preliminary data.</text>
</comment>
<dbReference type="NCBIfam" id="NF045971">
    <property type="entry name" value="conju_CD1110"/>
    <property type="match status" value="1"/>
</dbReference>
<dbReference type="InterPro" id="IPR051162">
    <property type="entry name" value="T4SS_component"/>
</dbReference>
<feature type="compositionally biased region" description="Basic residues" evidence="1">
    <location>
        <begin position="1"/>
        <end position="10"/>
    </location>
</feature>
<proteinExistence type="predicted"/>
<evidence type="ECO:0000313" key="4">
    <source>
        <dbReference type="Proteomes" id="UP000178964"/>
    </source>
</evidence>
<gene>
    <name evidence="3" type="ORF">A3A70_01900</name>
</gene>
<feature type="region of interest" description="Disordered" evidence="1">
    <location>
        <begin position="1"/>
        <end position="20"/>
    </location>
</feature>
<dbReference type="InterPro" id="IPR043964">
    <property type="entry name" value="P-loop_TraG"/>
</dbReference>
<dbReference type="PANTHER" id="PTHR30121:SF6">
    <property type="entry name" value="SLR6007 PROTEIN"/>
    <property type="match status" value="1"/>
</dbReference>
<dbReference type="Pfam" id="PF19044">
    <property type="entry name" value="P-loop_TraG"/>
    <property type="match status" value="1"/>
</dbReference>
<evidence type="ECO:0000256" key="1">
    <source>
        <dbReference type="SAM" id="MobiDB-lite"/>
    </source>
</evidence>
<dbReference type="Proteomes" id="UP000178964">
    <property type="component" value="Unassembled WGS sequence"/>
</dbReference>
<dbReference type="SUPFAM" id="SSF52540">
    <property type="entry name" value="P-loop containing nucleoside triphosphate hydrolases"/>
    <property type="match status" value="1"/>
</dbReference>
<evidence type="ECO:0000259" key="2">
    <source>
        <dbReference type="Pfam" id="PF19044"/>
    </source>
</evidence>
<dbReference type="InterPro" id="IPR027417">
    <property type="entry name" value="P-loop_NTPase"/>
</dbReference>
<dbReference type="Gene3D" id="3.40.50.300">
    <property type="entry name" value="P-loop containing nucleotide triphosphate hydrolases"/>
    <property type="match status" value="1"/>
</dbReference>
<accession>A0A1F4VN84</accession>
<name>A0A1F4VN84_UNCKA</name>
<dbReference type="Gene3D" id="1.10.8.730">
    <property type="match status" value="1"/>
</dbReference>
<dbReference type="STRING" id="1802627.A3A70_01900"/>
<feature type="domain" description="TraG P-loop" evidence="2">
    <location>
        <begin position="250"/>
        <end position="554"/>
    </location>
</feature>
<protein>
    <recommendedName>
        <fullName evidence="2">TraG P-loop domain-containing protein</fullName>
    </recommendedName>
</protein>